<dbReference type="Proteomes" id="UP000648908">
    <property type="component" value="Unassembled WGS sequence"/>
</dbReference>
<protein>
    <submittedName>
        <fullName evidence="2">Uncharacterized protein</fullName>
    </submittedName>
</protein>
<dbReference type="EMBL" id="JAESVN010000004">
    <property type="protein sequence ID" value="MBL4917898.1"/>
    <property type="molecule type" value="Genomic_DNA"/>
</dbReference>
<name>A0A8K0Y189_9RHOB</name>
<proteinExistence type="predicted"/>
<comment type="caution">
    <text evidence="2">The sequence shown here is derived from an EMBL/GenBank/DDBJ whole genome shotgun (WGS) entry which is preliminary data.</text>
</comment>
<dbReference type="RefSeq" id="WP_202688809.1">
    <property type="nucleotide sequence ID" value="NZ_JAESVN010000004.1"/>
</dbReference>
<sequence length="88" mass="9244">MTDEADPKGLIRESYRIEGISTGECRSIFVDWALSLGPAMTPPAAIALLIARYAAANPGHPMNAVLSDGLEAPPEARRRGGRAARVAG</sequence>
<organism evidence="2 3">
    <name type="scientific">Szabonella alba</name>
    <dbReference type="NCBI Taxonomy" id="2804194"/>
    <lineage>
        <taxon>Bacteria</taxon>
        <taxon>Pseudomonadati</taxon>
        <taxon>Pseudomonadota</taxon>
        <taxon>Alphaproteobacteria</taxon>
        <taxon>Rhodobacterales</taxon>
        <taxon>Paracoccaceae</taxon>
        <taxon>Szabonella</taxon>
    </lineage>
</organism>
<evidence type="ECO:0000313" key="2">
    <source>
        <dbReference type="EMBL" id="MBL4917898.1"/>
    </source>
</evidence>
<feature type="region of interest" description="Disordered" evidence="1">
    <location>
        <begin position="66"/>
        <end position="88"/>
    </location>
</feature>
<keyword evidence="3" id="KW-1185">Reference proteome</keyword>
<gene>
    <name evidence="2" type="ORF">JL811_11770</name>
</gene>
<dbReference type="AlphaFoldDB" id="A0A8K0Y189"/>
<reference evidence="2" key="1">
    <citation type="submission" date="2021-01" db="EMBL/GenBank/DDBJ databases">
        <title>Tabrizicola alba sp. nov. a motile alkaliphilic bacterium isolated from a soda lake.</title>
        <authorList>
            <person name="Szuroczki S."/>
            <person name="Abbaszade G."/>
            <person name="Schumann P."/>
            <person name="Toth E."/>
        </authorList>
    </citation>
    <scope>NUCLEOTIDE SEQUENCE</scope>
    <source>
        <strain evidence="2">DMG-N-6</strain>
    </source>
</reference>
<evidence type="ECO:0000256" key="1">
    <source>
        <dbReference type="SAM" id="MobiDB-lite"/>
    </source>
</evidence>
<evidence type="ECO:0000313" key="3">
    <source>
        <dbReference type="Proteomes" id="UP000648908"/>
    </source>
</evidence>
<accession>A0A8K0Y189</accession>